<dbReference type="EMBL" id="CP069213">
    <property type="protein sequence ID" value="QRH00315.1"/>
    <property type="molecule type" value="Genomic_DNA"/>
</dbReference>
<dbReference type="Proteomes" id="UP000596252">
    <property type="component" value="Chromosome"/>
</dbReference>
<accession>A0ABX7FZ44</accession>
<dbReference type="InterPro" id="IPR021284">
    <property type="entry name" value="DUF2750"/>
</dbReference>
<dbReference type="Pfam" id="PF11042">
    <property type="entry name" value="DUF2750"/>
    <property type="match status" value="1"/>
</dbReference>
<reference evidence="1 2" key="1">
    <citation type="journal article" date="2012" name="Antonie Van Leeuwenhoek">
        <title>Shewanella litorisediminis sp. nov., a gammaproteobacterium isolated from a tidal flat sediment.</title>
        <authorList>
            <person name="Lee M.H."/>
            <person name="Yoon J.H."/>
        </authorList>
    </citation>
    <scope>NUCLEOTIDE SEQUENCE [LARGE SCALE GENOMIC DNA]</scope>
    <source>
        <strain evidence="1 2">SMK1-12</strain>
    </source>
</reference>
<proteinExistence type="predicted"/>
<evidence type="ECO:0000313" key="1">
    <source>
        <dbReference type="EMBL" id="QRH00315.1"/>
    </source>
</evidence>
<keyword evidence="2" id="KW-1185">Reference proteome</keyword>
<sequence length="119" mass="13513">MTDMNPKLSSFIDNIKESQLLWGLMDADGEGWVVCDSSEYEDTDVMPLWSSEANAQKHCCDEWADYKATAISLVEFLEYWVEDLNHDGVLIGVDWEADEDCMEVDPIDLAQDLAEIEAE</sequence>
<name>A0ABX7FZ44_9GAMM</name>
<evidence type="ECO:0000313" key="2">
    <source>
        <dbReference type="Proteomes" id="UP000596252"/>
    </source>
</evidence>
<organism evidence="1 2">
    <name type="scientific">Shewanella litorisediminis</name>
    <dbReference type="NCBI Taxonomy" id="1173586"/>
    <lineage>
        <taxon>Bacteria</taxon>
        <taxon>Pseudomonadati</taxon>
        <taxon>Pseudomonadota</taxon>
        <taxon>Gammaproteobacteria</taxon>
        <taxon>Alteromonadales</taxon>
        <taxon>Shewanellaceae</taxon>
        <taxon>Shewanella</taxon>
    </lineage>
</organism>
<gene>
    <name evidence="1" type="ORF">JQC75_10380</name>
</gene>
<dbReference type="RefSeq" id="WP_203324047.1">
    <property type="nucleotide sequence ID" value="NZ_CP069213.1"/>
</dbReference>
<protein>
    <submittedName>
        <fullName evidence="1">DUF2750 domain-containing protein</fullName>
    </submittedName>
</protein>